<evidence type="ECO:0000313" key="2">
    <source>
        <dbReference type="Proteomes" id="UP000244722"/>
    </source>
</evidence>
<dbReference type="PANTHER" id="PTHR38699:SF1">
    <property type="entry name" value="MITOPHAGY RECEPTOR ATG43"/>
    <property type="match status" value="1"/>
</dbReference>
<name>A0A2T7A6D1_TUBBO</name>
<dbReference type="STRING" id="42251.A0A2T7A6D1"/>
<protein>
    <submittedName>
        <fullName evidence="1">Uncharacterized protein</fullName>
    </submittedName>
</protein>
<dbReference type="GO" id="GO:0000423">
    <property type="term" value="P:mitophagy"/>
    <property type="evidence" value="ECO:0007669"/>
    <property type="project" value="InterPro"/>
</dbReference>
<proteinExistence type="predicted"/>
<comment type="caution">
    <text evidence="1">The sequence shown here is derived from an EMBL/GenBank/DDBJ whole genome shotgun (WGS) entry which is preliminary data.</text>
</comment>
<dbReference type="GO" id="GO:0140580">
    <property type="term" value="F:mitochondrion autophagosome adaptor activity"/>
    <property type="evidence" value="ECO:0007669"/>
    <property type="project" value="InterPro"/>
</dbReference>
<gene>
    <name evidence="1" type="ORF">B9Z19DRAFT_161551</name>
</gene>
<dbReference type="PANTHER" id="PTHR38699">
    <property type="entry name" value="CHROMOSOME 1, WHOLE GENOME SHOTGUN SEQUENCE"/>
    <property type="match status" value="1"/>
</dbReference>
<dbReference type="InterPro" id="IPR013898">
    <property type="entry name" value="Atg43"/>
</dbReference>
<dbReference type="AlphaFoldDB" id="A0A2T7A6D1"/>
<dbReference type="EMBL" id="NESQ01000015">
    <property type="protein sequence ID" value="PUU83299.1"/>
    <property type="molecule type" value="Genomic_DNA"/>
</dbReference>
<keyword evidence="2" id="KW-1185">Reference proteome</keyword>
<dbReference type="OrthoDB" id="2430343at2759"/>
<reference evidence="1 2" key="1">
    <citation type="submission" date="2017-04" db="EMBL/GenBank/DDBJ databases">
        <title>Draft genome sequence of Tuber borchii Vittad., a whitish edible truffle.</title>
        <authorList>
            <consortium name="DOE Joint Genome Institute"/>
            <person name="Murat C."/>
            <person name="Kuo A."/>
            <person name="Barry K.W."/>
            <person name="Clum A."/>
            <person name="Dockter R.B."/>
            <person name="Fauchery L."/>
            <person name="Iotti M."/>
            <person name="Kohler A."/>
            <person name="Labutti K."/>
            <person name="Lindquist E.A."/>
            <person name="Lipzen A."/>
            <person name="Ohm R.A."/>
            <person name="Wang M."/>
            <person name="Grigoriev I.V."/>
            <person name="Zambonelli A."/>
            <person name="Martin F.M."/>
        </authorList>
    </citation>
    <scope>NUCLEOTIDE SEQUENCE [LARGE SCALE GENOMIC DNA]</scope>
    <source>
        <strain evidence="1 2">Tbo3840</strain>
    </source>
</reference>
<dbReference type="Pfam" id="PF08589">
    <property type="entry name" value="ATG43"/>
    <property type="match status" value="1"/>
</dbReference>
<accession>A0A2T7A6D1</accession>
<dbReference type="Proteomes" id="UP000244722">
    <property type="component" value="Unassembled WGS sequence"/>
</dbReference>
<evidence type="ECO:0000313" key="1">
    <source>
        <dbReference type="EMBL" id="PUU83299.1"/>
    </source>
</evidence>
<organism evidence="1 2">
    <name type="scientific">Tuber borchii</name>
    <name type="common">White truffle</name>
    <dbReference type="NCBI Taxonomy" id="42251"/>
    <lineage>
        <taxon>Eukaryota</taxon>
        <taxon>Fungi</taxon>
        <taxon>Dikarya</taxon>
        <taxon>Ascomycota</taxon>
        <taxon>Pezizomycotina</taxon>
        <taxon>Pezizomycetes</taxon>
        <taxon>Pezizales</taxon>
        <taxon>Tuberaceae</taxon>
        <taxon>Tuber</taxon>
    </lineage>
</organism>
<sequence length="117" mass="13394">MSTTTNPQEDTPLTSSFDSLHSLNSTSDYSATLIHHNHNHDHRQRRPLPPIPDLRFEESYLSGIAAANGVWWKILLITARDQMILPLLQGLGYNLLLIGWWRWNERVMWGGRGFGGE</sequence>